<keyword evidence="2 7" id="KW-0812">Transmembrane</keyword>
<evidence type="ECO:0000256" key="2">
    <source>
        <dbReference type="ARBA" id="ARBA00022692"/>
    </source>
</evidence>
<comment type="similarity">
    <text evidence="5">Belongs to the SAT4 family.</text>
</comment>
<comment type="subcellular location">
    <subcellularLocation>
        <location evidence="1">Membrane</location>
        <topology evidence="1">Multi-pass membrane protein</topology>
    </subcellularLocation>
</comment>
<feature type="compositionally biased region" description="Basic and acidic residues" evidence="6">
    <location>
        <begin position="357"/>
        <end position="377"/>
    </location>
</feature>
<feature type="compositionally biased region" description="Polar residues" evidence="6">
    <location>
        <begin position="338"/>
        <end position="348"/>
    </location>
</feature>
<keyword evidence="3 7" id="KW-1133">Transmembrane helix</keyword>
<feature type="transmembrane region" description="Helical" evidence="7">
    <location>
        <begin position="182"/>
        <end position="204"/>
    </location>
</feature>
<dbReference type="Pfam" id="PF20684">
    <property type="entry name" value="Fung_rhodopsin"/>
    <property type="match status" value="1"/>
</dbReference>
<feature type="transmembrane region" description="Helical" evidence="7">
    <location>
        <begin position="246"/>
        <end position="273"/>
    </location>
</feature>
<dbReference type="PANTHER" id="PTHR33048">
    <property type="entry name" value="PTH11-LIKE INTEGRAL MEMBRANE PROTEIN (AFU_ORTHOLOGUE AFUA_5G11245)"/>
    <property type="match status" value="1"/>
</dbReference>
<comment type="caution">
    <text evidence="9">The sequence shown here is derived from an EMBL/GenBank/DDBJ whole genome shotgun (WGS) entry which is preliminary data.</text>
</comment>
<dbReference type="OrthoDB" id="3936451at2759"/>
<evidence type="ECO:0000259" key="8">
    <source>
        <dbReference type="Pfam" id="PF20684"/>
    </source>
</evidence>
<dbReference type="AlphaFoldDB" id="A0A8T9BTS5"/>
<feature type="domain" description="Rhodopsin" evidence="8">
    <location>
        <begin position="31"/>
        <end position="278"/>
    </location>
</feature>
<evidence type="ECO:0000256" key="7">
    <source>
        <dbReference type="SAM" id="Phobius"/>
    </source>
</evidence>
<protein>
    <recommendedName>
        <fullName evidence="8">Rhodopsin domain-containing protein</fullName>
    </recommendedName>
</protein>
<keyword evidence="10" id="KW-1185">Reference proteome</keyword>
<evidence type="ECO:0000313" key="10">
    <source>
        <dbReference type="Proteomes" id="UP000469559"/>
    </source>
</evidence>
<evidence type="ECO:0000256" key="1">
    <source>
        <dbReference type="ARBA" id="ARBA00004141"/>
    </source>
</evidence>
<reference evidence="9 10" key="1">
    <citation type="submission" date="2018-05" db="EMBL/GenBank/DDBJ databases">
        <title>Whole genome sequencing for identification of molecular markers to develop diagnostic detection tools for the regulated plant pathogen Lachnellula willkommii.</title>
        <authorList>
            <person name="Giroux E."/>
            <person name="Bilodeau G."/>
        </authorList>
    </citation>
    <scope>NUCLEOTIDE SEQUENCE [LARGE SCALE GENOMIC DNA]</scope>
    <source>
        <strain evidence="9 10">CBS 203.66</strain>
    </source>
</reference>
<organism evidence="9 10">
    <name type="scientific">Lachnellula arida</name>
    <dbReference type="NCBI Taxonomy" id="1316785"/>
    <lineage>
        <taxon>Eukaryota</taxon>
        <taxon>Fungi</taxon>
        <taxon>Dikarya</taxon>
        <taxon>Ascomycota</taxon>
        <taxon>Pezizomycotina</taxon>
        <taxon>Leotiomycetes</taxon>
        <taxon>Helotiales</taxon>
        <taxon>Lachnaceae</taxon>
        <taxon>Lachnellula</taxon>
    </lineage>
</organism>
<dbReference type="PANTHER" id="PTHR33048:SF96">
    <property type="entry name" value="INTEGRAL MEMBRANE PROTEIN"/>
    <property type="match status" value="1"/>
</dbReference>
<dbReference type="EMBL" id="QGMF01000019">
    <property type="protein sequence ID" value="TVY21342.1"/>
    <property type="molecule type" value="Genomic_DNA"/>
</dbReference>
<feature type="transmembrane region" description="Helical" evidence="7">
    <location>
        <begin position="47"/>
        <end position="70"/>
    </location>
</feature>
<evidence type="ECO:0000256" key="4">
    <source>
        <dbReference type="ARBA" id="ARBA00023136"/>
    </source>
</evidence>
<feature type="region of interest" description="Disordered" evidence="6">
    <location>
        <begin position="311"/>
        <end position="399"/>
    </location>
</feature>
<dbReference type="InterPro" id="IPR049326">
    <property type="entry name" value="Rhodopsin_dom_fungi"/>
</dbReference>
<gene>
    <name evidence="9" type="ORF">LARI1_G001344</name>
</gene>
<dbReference type="GO" id="GO:0016020">
    <property type="term" value="C:membrane"/>
    <property type="evidence" value="ECO:0007669"/>
    <property type="project" value="UniProtKB-SubCell"/>
</dbReference>
<dbReference type="Proteomes" id="UP000469559">
    <property type="component" value="Unassembled WGS sequence"/>
</dbReference>
<proteinExistence type="inferred from homology"/>
<feature type="transmembrane region" description="Helical" evidence="7">
    <location>
        <begin position="216"/>
        <end position="234"/>
    </location>
</feature>
<evidence type="ECO:0000256" key="6">
    <source>
        <dbReference type="SAM" id="MobiDB-lite"/>
    </source>
</evidence>
<name>A0A8T9BTS5_9HELO</name>
<evidence type="ECO:0000256" key="3">
    <source>
        <dbReference type="ARBA" id="ARBA00022989"/>
    </source>
</evidence>
<keyword evidence="4 7" id="KW-0472">Membrane</keyword>
<feature type="compositionally biased region" description="Low complexity" evidence="6">
    <location>
        <begin position="313"/>
        <end position="328"/>
    </location>
</feature>
<dbReference type="InterPro" id="IPR052337">
    <property type="entry name" value="SAT4-like"/>
</dbReference>
<evidence type="ECO:0000313" key="9">
    <source>
        <dbReference type="EMBL" id="TVY21342.1"/>
    </source>
</evidence>
<feature type="transmembrane region" description="Helical" evidence="7">
    <location>
        <begin position="15"/>
        <end position="35"/>
    </location>
</feature>
<sequence>MTENGGPKIADLEVVAVNVLFVALTWIFVSLRVYVKIFLTRSWGADDYLLVVALILFTSYAGCSFAAVTYGTGKHDIDVLPQDIPKALYYWYFNQLLYTTTLVCARLSIAILLLRICVKTVHKIIIYTTISVMLLYSVFYFFLSLFQCSPVSYFWNQYEPGAKGTCITFFAVVPNIIPDAAIAQSVLNFTVDWILGLLPIALIWNLQMNKRTKVSVAAIMSLGILAGIAAIVRIPSIRVLGTSGDFFFTTIDIAIWSCVEPGLGIIAASAATLRPLFRNILSLTDPSSYPQTTTHGTASRAGYLQQNNQRDLSSGYQKSKSTSRSSLSADEIELQPKTHMSATTTCKSKNPFGDAGSGREDGGIQVDRTVDVTRAGDEDQFSGEPHAPWPRGKDGRDMV</sequence>
<accession>A0A8T9BTS5</accession>
<evidence type="ECO:0000256" key="5">
    <source>
        <dbReference type="ARBA" id="ARBA00038359"/>
    </source>
</evidence>
<feature type="transmembrane region" description="Helical" evidence="7">
    <location>
        <begin position="90"/>
        <end position="113"/>
    </location>
</feature>
<feature type="transmembrane region" description="Helical" evidence="7">
    <location>
        <begin position="125"/>
        <end position="146"/>
    </location>
</feature>